<evidence type="ECO:0000256" key="9">
    <source>
        <dbReference type="SAM" id="MobiDB-lite"/>
    </source>
</evidence>
<protein>
    <recommendedName>
        <fullName evidence="8">Probable replication restart protein PriA</fullName>
    </recommendedName>
    <alternativeName>
        <fullName evidence="8">Putative ATP-dependent DNA helicase PriA</fullName>
    </alternativeName>
</protein>
<organism evidence="11 12">
    <name type="scientific">Arthrobacter pityocampae</name>
    <dbReference type="NCBI Taxonomy" id="547334"/>
    <lineage>
        <taxon>Bacteria</taxon>
        <taxon>Bacillati</taxon>
        <taxon>Actinomycetota</taxon>
        <taxon>Actinomycetes</taxon>
        <taxon>Micrococcales</taxon>
        <taxon>Micrococcaceae</taxon>
        <taxon>Arthrobacter</taxon>
    </lineage>
</organism>
<feature type="binding site" evidence="8">
    <location>
        <position position="447"/>
    </location>
    <ligand>
        <name>Zn(2+)</name>
        <dbReference type="ChEBI" id="CHEBI:29105"/>
        <label>2</label>
    </ligand>
</feature>
<feature type="binding site" evidence="8">
    <location>
        <position position="450"/>
    </location>
    <ligand>
        <name>Zn(2+)</name>
        <dbReference type="ChEBI" id="CHEBI:29105"/>
        <label>2</label>
    </ligand>
</feature>
<feature type="domain" description="Primosomal protein N' 3' DNA-binding" evidence="10">
    <location>
        <begin position="40"/>
        <end position="139"/>
    </location>
</feature>
<evidence type="ECO:0000256" key="4">
    <source>
        <dbReference type="ARBA" id="ARBA00022741"/>
    </source>
</evidence>
<evidence type="ECO:0000313" key="12">
    <source>
        <dbReference type="Proteomes" id="UP000239297"/>
    </source>
</evidence>
<name>A0A2S5J0R0_9MICC</name>
<keyword evidence="1 8" id="KW-0639">Primosome</keyword>
<dbReference type="RefSeq" id="WP_104119684.1">
    <property type="nucleotide sequence ID" value="NZ_PRKW01000001.1"/>
</dbReference>
<dbReference type="GO" id="GO:0006302">
    <property type="term" value="P:double-strand break repair"/>
    <property type="evidence" value="ECO:0007669"/>
    <property type="project" value="InterPro"/>
</dbReference>
<keyword evidence="7 8" id="KW-0238">DNA-binding</keyword>
<evidence type="ECO:0000256" key="1">
    <source>
        <dbReference type="ARBA" id="ARBA00022515"/>
    </source>
</evidence>
<dbReference type="PANTHER" id="PTHR30580:SF0">
    <property type="entry name" value="PRIMOSOMAL PROTEIN N"/>
    <property type="match status" value="1"/>
</dbReference>
<dbReference type="GO" id="GO:0043138">
    <property type="term" value="F:3'-5' DNA helicase activity"/>
    <property type="evidence" value="ECO:0007669"/>
    <property type="project" value="TreeGrafter"/>
</dbReference>
<dbReference type="AlphaFoldDB" id="A0A2S5J0R0"/>
<comment type="similarity">
    <text evidence="8">Belongs to the helicase family. PriA subfamily.</text>
</comment>
<dbReference type="InterPro" id="IPR041222">
    <property type="entry name" value="PriA_3primeBD"/>
</dbReference>
<evidence type="ECO:0000256" key="8">
    <source>
        <dbReference type="HAMAP-Rule" id="MF_00983"/>
    </source>
</evidence>
<dbReference type="GO" id="GO:0006270">
    <property type="term" value="P:DNA replication initiation"/>
    <property type="evidence" value="ECO:0007669"/>
    <property type="project" value="TreeGrafter"/>
</dbReference>
<evidence type="ECO:0000256" key="6">
    <source>
        <dbReference type="ARBA" id="ARBA00022840"/>
    </source>
</evidence>
<keyword evidence="6 8" id="KW-0067">ATP-binding</keyword>
<sequence length="738" mass="77656">MTHTRVPDTTDGQLSLLHGFGAARLPQTDPERASSLPIARVILDAQLPHLDRYFDYAVPAAMDAEAQPGVRVKVRFAGREHAGFLAERVQEASTTATLLPLAKVVSPQQVLTPEILALATAVAARSVGTVSDVLRSAVPPRMARVEDEFDAPRATGEPTAPPSEDTDPEAFDPEAPADMLPVAAGQPASGGFRRYPNGRAFLQHLRAGESPRAVLTSLGGYGATAWHEEIADAVAAAASAGRGAVVVVPDQRDLARVEAALMARLGASGVARLTGEDGATPRYRNFMRILHGAATVAVGTRSAAYAPVRNLGLVCLWDDGDDQHVEQRAPYQHIRDVLLLRAEQAGAAMLLSSFGRTTEAQRLVDIGWAHAIQADRTEVRRSTPRVLHAADAYQMERDPLAAQARIPHAAWAAAQAGLKDGPVLLQVARTGFSPALACDRCRHAARCGVCAGPLAQPGRNAPPACRWCGRPDSHWTCPECGGTRIRATVAGATRTAEELGRAFPGVPVISSAGEHIVDDVRDAPAVVVATPGAEPVAAGGYAAVILLDGNALLSRESLRAGEDALRRWFSAAILARPSTAGGTVVITGDDDVAVGHLVRWDPAGAASRELAERHELGLPPAVRYAVLTGTREALTHFLDGLDTEGAVRVVGPAAVPPDIRREAVLAARAAAGPKRGPDRGSPPPADALAGQGSHRVLLFFSYRAAAGVTKLLRARRAALSARRTGEPVHIRLDALDVL</sequence>
<dbReference type="Gene3D" id="3.40.1440.60">
    <property type="entry name" value="PriA, 3(prime) DNA-binding domain"/>
    <property type="match status" value="1"/>
</dbReference>
<evidence type="ECO:0000259" key="10">
    <source>
        <dbReference type="Pfam" id="PF17764"/>
    </source>
</evidence>
<dbReference type="InterPro" id="IPR027417">
    <property type="entry name" value="P-loop_NTPase"/>
</dbReference>
<comment type="cofactor">
    <cofactor evidence="8">
        <name>Zn(2+)</name>
        <dbReference type="ChEBI" id="CHEBI:29105"/>
    </cofactor>
    <text evidence="8">Binds 2 zinc ions per subunit.</text>
</comment>
<comment type="caution">
    <text evidence="11">The sequence shown here is derived from an EMBL/GenBank/DDBJ whole genome shotgun (WGS) entry which is preliminary data.</text>
</comment>
<feature type="binding site" evidence="8">
    <location>
        <position position="465"/>
    </location>
    <ligand>
        <name>Zn(2+)</name>
        <dbReference type="ChEBI" id="CHEBI:29105"/>
        <label>2</label>
    </ligand>
</feature>
<evidence type="ECO:0000313" key="11">
    <source>
        <dbReference type="EMBL" id="PPB50409.1"/>
    </source>
</evidence>
<feature type="binding site" evidence="8">
    <location>
        <position position="477"/>
    </location>
    <ligand>
        <name>Zn(2+)</name>
        <dbReference type="ChEBI" id="CHEBI:29105"/>
        <label>1</label>
    </ligand>
</feature>
<reference evidence="11 12" key="1">
    <citation type="journal article" date="2014" name="Int. J. Syst. Evol. Microbiol.">
        <title>Arthrobacter pityocampae sp. nov., isolated from Thaumetopoea pityocampa (Lep., Thaumetopoeidae).</title>
        <authorList>
            <person name="Ince I.A."/>
            <person name="Demirbag Z."/>
            <person name="Kati H."/>
        </authorList>
    </citation>
    <scope>NUCLEOTIDE SEQUENCE [LARGE SCALE GENOMIC DNA]</scope>
    <source>
        <strain evidence="11 12">Tp2</strain>
    </source>
</reference>
<dbReference type="GO" id="GO:0006310">
    <property type="term" value="P:DNA recombination"/>
    <property type="evidence" value="ECO:0007669"/>
    <property type="project" value="InterPro"/>
</dbReference>
<dbReference type="GO" id="GO:0003677">
    <property type="term" value="F:DNA binding"/>
    <property type="evidence" value="ECO:0007669"/>
    <property type="project" value="UniProtKB-UniRule"/>
</dbReference>
<keyword evidence="2 8" id="KW-0235">DNA replication</keyword>
<dbReference type="PANTHER" id="PTHR30580">
    <property type="entry name" value="PRIMOSOMAL PROTEIN N"/>
    <property type="match status" value="1"/>
</dbReference>
<feature type="binding site" evidence="8">
    <location>
        <position position="438"/>
    </location>
    <ligand>
        <name>Zn(2+)</name>
        <dbReference type="ChEBI" id="CHEBI:29105"/>
        <label>1</label>
    </ligand>
</feature>
<dbReference type="HAMAP" id="MF_00983">
    <property type="entry name" value="PriA"/>
    <property type="match status" value="1"/>
</dbReference>
<gene>
    <name evidence="8" type="primary">priA</name>
    <name evidence="11" type="ORF">C4K88_00400</name>
</gene>
<dbReference type="Pfam" id="PF17764">
    <property type="entry name" value="PriA_3primeBD"/>
    <property type="match status" value="1"/>
</dbReference>
<evidence type="ECO:0000256" key="5">
    <source>
        <dbReference type="ARBA" id="ARBA00022833"/>
    </source>
</evidence>
<dbReference type="InterPro" id="IPR005259">
    <property type="entry name" value="PriA"/>
</dbReference>
<dbReference type="GO" id="GO:1990077">
    <property type="term" value="C:primosome complex"/>
    <property type="evidence" value="ECO:0007669"/>
    <property type="project" value="UniProtKB-UniRule"/>
</dbReference>
<dbReference type="Proteomes" id="UP000239297">
    <property type="component" value="Unassembled WGS sequence"/>
</dbReference>
<comment type="caution">
    <text evidence="8">As this protein does not have any detectable helicase domains, it probably does not have helicase activity.</text>
</comment>
<proteinExistence type="inferred from homology"/>
<dbReference type="Gene3D" id="3.40.50.300">
    <property type="entry name" value="P-loop containing nucleotide triphosphate hydrolases"/>
    <property type="match status" value="1"/>
</dbReference>
<dbReference type="GO" id="GO:0005524">
    <property type="term" value="F:ATP binding"/>
    <property type="evidence" value="ECO:0007669"/>
    <property type="project" value="UniProtKB-UniRule"/>
</dbReference>
<keyword evidence="3 8" id="KW-0479">Metal-binding</keyword>
<dbReference type="InterPro" id="IPR042115">
    <property type="entry name" value="PriA_3primeBD_sf"/>
</dbReference>
<feature type="region of interest" description="Disordered" evidence="9">
    <location>
        <begin position="144"/>
        <end position="172"/>
    </location>
</feature>
<dbReference type="GO" id="GO:0006269">
    <property type="term" value="P:DNA replication, synthesis of primer"/>
    <property type="evidence" value="ECO:0007669"/>
    <property type="project" value="UniProtKB-KW"/>
</dbReference>
<keyword evidence="5 8" id="KW-0862">Zinc</keyword>
<keyword evidence="4 8" id="KW-0547">Nucleotide-binding</keyword>
<dbReference type="OrthoDB" id="3177118at2"/>
<evidence type="ECO:0000256" key="7">
    <source>
        <dbReference type="ARBA" id="ARBA00023125"/>
    </source>
</evidence>
<comment type="function">
    <text evidence="8">Initiates the restart of stalled replication forks, which reloads the replicative helicase on sites other than the origin of replication. Recognizes and binds to abandoned replication forks and remodels them to uncover a helicase loading site. Promotes assembly of the primosome at these replication forks.</text>
</comment>
<keyword evidence="12" id="KW-1185">Reference proteome</keyword>
<comment type="subunit">
    <text evidence="8">Component of the replication restart primosome.</text>
</comment>
<evidence type="ECO:0000256" key="2">
    <source>
        <dbReference type="ARBA" id="ARBA00022705"/>
    </source>
</evidence>
<feature type="binding site" evidence="8">
    <location>
        <position position="468"/>
    </location>
    <ligand>
        <name>Zn(2+)</name>
        <dbReference type="ChEBI" id="CHEBI:29105"/>
        <label>2</label>
    </ligand>
</feature>
<feature type="region of interest" description="Disordered" evidence="9">
    <location>
        <begin position="668"/>
        <end position="687"/>
    </location>
</feature>
<feature type="binding site" evidence="8">
    <location>
        <position position="441"/>
    </location>
    <ligand>
        <name>Zn(2+)</name>
        <dbReference type="ChEBI" id="CHEBI:29105"/>
        <label>1</label>
    </ligand>
</feature>
<accession>A0A2S5J0R0</accession>
<feature type="binding site" evidence="8">
    <location>
        <position position="480"/>
    </location>
    <ligand>
        <name>Zn(2+)</name>
        <dbReference type="ChEBI" id="CHEBI:29105"/>
        <label>1</label>
    </ligand>
</feature>
<dbReference type="GO" id="GO:0008270">
    <property type="term" value="F:zinc ion binding"/>
    <property type="evidence" value="ECO:0007669"/>
    <property type="project" value="UniProtKB-UniRule"/>
</dbReference>
<dbReference type="EMBL" id="PRKW01000001">
    <property type="protein sequence ID" value="PPB50409.1"/>
    <property type="molecule type" value="Genomic_DNA"/>
</dbReference>
<evidence type="ECO:0000256" key="3">
    <source>
        <dbReference type="ARBA" id="ARBA00022723"/>
    </source>
</evidence>